<dbReference type="EMBL" id="GGFL01010122">
    <property type="protein sequence ID" value="MBW74300.1"/>
    <property type="molecule type" value="Transcribed_RNA"/>
</dbReference>
<evidence type="ECO:0000256" key="1">
    <source>
        <dbReference type="SAM" id="MobiDB-lite"/>
    </source>
</evidence>
<dbReference type="AlphaFoldDB" id="A0A2M4D9Q0"/>
<accession>A0A2M4D9Q0</accession>
<reference evidence="3" key="1">
    <citation type="submission" date="2018-01" db="EMBL/GenBank/DDBJ databases">
        <title>An insight into the sialome of Amazonian anophelines.</title>
        <authorList>
            <person name="Ribeiro J.M."/>
            <person name="Scarpassa V."/>
            <person name="Calvo E."/>
        </authorList>
    </citation>
    <scope>NUCLEOTIDE SEQUENCE</scope>
</reference>
<keyword evidence="2" id="KW-0732">Signal</keyword>
<feature type="chain" id="PRO_5014921620" evidence="2">
    <location>
        <begin position="20"/>
        <end position="75"/>
    </location>
</feature>
<name>A0A2M4D9Q0_ANODA</name>
<organism evidence="3">
    <name type="scientific">Anopheles darlingi</name>
    <name type="common">Mosquito</name>
    <dbReference type="NCBI Taxonomy" id="43151"/>
    <lineage>
        <taxon>Eukaryota</taxon>
        <taxon>Metazoa</taxon>
        <taxon>Ecdysozoa</taxon>
        <taxon>Arthropoda</taxon>
        <taxon>Hexapoda</taxon>
        <taxon>Insecta</taxon>
        <taxon>Pterygota</taxon>
        <taxon>Neoptera</taxon>
        <taxon>Endopterygota</taxon>
        <taxon>Diptera</taxon>
        <taxon>Nematocera</taxon>
        <taxon>Culicoidea</taxon>
        <taxon>Culicidae</taxon>
        <taxon>Anophelinae</taxon>
        <taxon>Anopheles</taxon>
    </lineage>
</organism>
<feature type="signal peptide" evidence="2">
    <location>
        <begin position="1"/>
        <end position="19"/>
    </location>
</feature>
<sequence length="75" mass="8660">MARWLLLLLLVLLLPLQESFRSGIRRSFGISGKVSSRRMSRGRENQRSRWRESEGKHSFPALPTTRHISPTEEGV</sequence>
<feature type="region of interest" description="Disordered" evidence="1">
    <location>
        <begin position="32"/>
        <end position="75"/>
    </location>
</feature>
<proteinExistence type="predicted"/>
<feature type="compositionally biased region" description="Basic and acidic residues" evidence="1">
    <location>
        <begin position="41"/>
        <end position="57"/>
    </location>
</feature>
<protein>
    <submittedName>
        <fullName evidence="3">Putative secreted protein</fullName>
    </submittedName>
</protein>
<evidence type="ECO:0000313" key="3">
    <source>
        <dbReference type="EMBL" id="MBW74300.1"/>
    </source>
</evidence>
<evidence type="ECO:0000256" key="2">
    <source>
        <dbReference type="SAM" id="SignalP"/>
    </source>
</evidence>